<comment type="caution">
    <text evidence="6">The sequence shown here is derived from an EMBL/GenBank/DDBJ whole genome shotgun (WGS) entry which is preliminary data.</text>
</comment>
<name>A0A940YGA9_9BURK</name>
<keyword evidence="3" id="KW-0238">DNA-binding</keyword>
<dbReference type="InterPro" id="IPR058163">
    <property type="entry name" value="LysR-type_TF_proteobact-type"/>
</dbReference>
<dbReference type="InterPro" id="IPR000847">
    <property type="entry name" value="LysR_HTH_N"/>
</dbReference>
<dbReference type="Gene3D" id="3.40.190.10">
    <property type="entry name" value="Periplasmic binding protein-like II"/>
    <property type="match status" value="2"/>
</dbReference>
<dbReference type="InterPro" id="IPR036388">
    <property type="entry name" value="WH-like_DNA-bd_sf"/>
</dbReference>
<dbReference type="Gene3D" id="1.10.10.10">
    <property type="entry name" value="Winged helix-like DNA-binding domain superfamily/Winged helix DNA-binding domain"/>
    <property type="match status" value="1"/>
</dbReference>
<dbReference type="EMBL" id="JAGQDE010000009">
    <property type="protein sequence ID" value="MBQ0959600.1"/>
    <property type="molecule type" value="Genomic_DNA"/>
</dbReference>
<dbReference type="SUPFAM" id="SSF53850">
    <property type="entry name" value="Periplasmic binding protein-like II"/>
    <property type="match status" value="1"/>
</dbReference>
<dbReference type="GO" id="GO:0006351">
    <property type="term" value="P:DNA-templated transcription"/>
    <property type="evidence" value="ECO:0007669"/>
    <property type="project" value="TreeGrafter"/>
</dbReference>
<proteinExistence type="inferred from homology"/>
<gene>
    <name evidence="6" type="ORF">KAK06_11635</name>
</gene>
<evidence type="ECO:0000256" key="1">
    <source>
        <dbReference type="ARBA" id="ARBA00009437"/>
    </source>
</evidence>
<evidence type="ECO:0000313" key="7">
    <source>
        <dbReference type="Proteomes" id="UP000678374"/>
    </source>
</evidence>
<sequence length="317" mass="34284">MNIPDTLPRADLPFAGLVAFVAAARHGSVSRAAEDLALTQSAVSQRILKLEAHVGQRLFLRQGHGVKLTGAGELLLQTAADTLARLQAGLERIEPYRSKASLLIGCPNDIAQGWLLPRLGELRALHPGLEVWLLSDRELTDIDRIDVDLVISRRPLRRTDVECIPWLTDRSIAVAGPRTAERLAALPWPRLLAKAPVLLLESEPEWAGRLASAAAKAVKGQQRAATLHDENLLLEAAALEHGVACVSALLAGQALASGRLVALPQVPEAPRPGLWLMRSRLTARTPLVDLAWRWLQAADAILVPRPATGLASEETNR</sequence>
<dbReference type="RefSeq" id="WP_210802282.1">
    <property type="nucleotide sequence ID" value="NZ_JAGQDE010000009.1"/>
</dbReference>
<dbReference type="PRINTS" id="PR00039">
    <property type="entry name" value="HTHLYSR"/>
</dbReference>
<evidence type="ECO:0000313" key="6">
    <source>
        <dbReference type="EMBL" id="MBQ0959600.1"/>
    </source>
</evidence>
<dbReference type="PROSITE" id="PS50931">
    <property type="entry name" value="HTH_LYSR"/>
    <property type="match status" value="1"/>
</dbReference>
<protein>
    <submittedName>
        <fullName evidence="6">LysR family transcriptional regulator</fullName>
    </submittedName>
</protein>
<keyword evidence="4" id="KW-0804">Transcription</keyword>
<dbReference type="PANTHER" id="PTHR30537">
    <property type="entry name" value="HTH-TYPE TRANSCRIPTIONAL REGULATOR"/>
    <property type="match status" value="1"/>
</dbReference>
<dbReference type="GO" id="GO:0003700">
    <property type="term" value="F:DNA-binding transcription factor activity"/>
    <property type="evidence" value="ECO:0007669"/>
    <property type="project" value="InterPro"/>
</dbReference>
<dbReference type="Pfam" id="PF03466">
    <property type="entry name" value="LysR_substrate"/>
    <property type="match status" value="1"/>
</dbReference>
<dbReference type="InterPro" id="IPR036390">
    <property type="entry name" value="WH_DNA-bd_sf"/>
</dbReference>
<dbReference type="GO" id="GO:0043565">
    <property type="term" value="F:sequence-specific DNA binding"/>
    <property type="evidence" value="ECO:0007669"/>
    <property type="project" value="TreeGrafter"/>
</dbReference>
<evidence type="ECO:0000256" key="4">
    <source>
        <dbReference type="ARBA" id="ARBA00023163"/>
    </source>
</evidence>
<organism evidence="6 7">
    <name type="scientific">Ideonella aquatica</name>
    <dbReference type="NCBI Taxonomy" id="2824119"/>
    <lineage>
        <taxon>Bacteria</taxon>
        <taxon>Pseudomonadati</taxon>
        <taxon>Pseudomonadota</taxon>
        <taxon>Betaproteobacteria</taxon>
        <taxon>Burkholderiales</taxon>
        <taxon>Sphaerotilaceae</taxon>
        <taxon>Ideonella</taxon>
    </lineage>
</organism>
<dbReference type="AlphaFoldDB" id="A0A940YGA9"/>
<dbReference type="Proteomes" id="UP000678374">
    <property type="component" value="Unassembled WGS sequence"/>
</dbReference>
<keyword evidence="2" id="KW-0805">Transcription regulation</keyword>
<evidence type="ECO:0000256" key="2">
    <source>
        <dbReference type="ARBA" id="ARBA00023015"/>
    </source>
</evidence>
<keyword evidence="7" id="KW-1185">Reference proteome</keyword>
<dbReference type="Pfam" id="PF00126">
    <property type="entry name" value="HTH_1"/>
    <property type="match status" value="1"/>
</dbReference>
<dbReference type="PANTHER" id="PTHR30537:SF74">
    <property type="entry name" value="HTH-TYPE TRANSCRIPTIONAL REGULATOR TRPI"/>
    <property type="match status" value="1"/>
</dbReference>
<dbReference type="SUPFAM" id="SSF46785">
    <property type="entry name" value="Winged helix' DNA-binding domain"/>
    <property type="match status" value="1"/>
</dbReference>
<dbReference type="InterPro" id="IPR005119">
    <property type="entry name" value="LysR_subst-bd"/>
</dbReference>
<accession>A0A940YGA9</accession>
<evidence type="ECO:0000256" key="3">
    <source>
        <dbReference type="ARBA" id="ARBA00023125"/>
    </source>
</evidence>
<comment type="similarity">
    <text evidence="1">Belongs to the LysR transcriptional regulatory family.</text>
</comment>
<reference evidence="6" key="1">
    <citation type="submission" date="2021-04" db="EMBL/GenBank/DDBJ databases">
        <title>The genome sequence of Ideonella sp. 4Y11.</title>
        <authorList>
            <person name="Liu Y."/>
        </authorList>
    </citation>
    <scope>NUCLEOTIDE SEQUENCE</scope>
    <source>
        <strain evidence="6">4Y11</strain>
    </source>
</reference>
<feature type="domain" description="HTH lysR-type" evidence="5">
    <location>
        <begin position="12"/>
        <end position="69"/>
    </location>
</feature>
<dbReference type="FunFam" id="1.10.10.10:FF:000001">
    <property type="entry name" value="LysR family transcriptional regulator"/>
    <property type="match status" value="1"/>
</dbReference>
<evidence type="ECO:0000259" key="5">
    <source>
        <dbReference type="PROSITE" id="PS50931"/>
    </source>
</evidence>